<dbReference type="PANTHER" id="PTHR14256:SF1">
    <property type="entry name" value="GEO09626P1"/>
    <property type="match status" value="1"/>
</dbReference>
<keyword evidence="1" id="KW-1133">Transmembrane helix</keyword>
<dbReference type="InterPro" id="IPR010530">
    <property type="entry name" value="B12D"/>
</dbReference>
<gene>
    <name evidence="2" type="ORF">BDA99DRAFT_523323</name>
</gene>
<keyword evidence="1" id="KW-0472">Membrane</keyword>
<evidence type="ECO:0000313" key="3">
    <source>
        <dbReference type="Proteomes" id="UP001209540"/>
    </source>
</evidence>
<dbReference type="EMBL" id="JAIXMP010000034">
    <property type="protein sequence ID" value="KAI9249669.1"/>
    <property type="molecule type" value="Genomic_DNA"/>
</dbReference>
<protein>
    <submittedName>
        <fullName evidence="2">NADH-ubiquinone reductase complex 1 MLRQ subunit-domain-containing protein</fullName>
    </submittedName>
</protein>
<feature type="transmembrane region" description="Helical" evidence="1">
    <location>
        <begin position="16"/>
        <end position="35"/>
    </location>
</feature>
<reference evidence="2" key="2">
    <citation type="submission" date="2023-02" db="EMBL/GenBank/DDBJ databases">
        <authorList>
            <consortium name="DOE Joint Genome Institute"/>
            <person name="Mondo S.J."/>
            <person name="Chang Y."/>
            <person name="Wang Y."/>
            <person name="Ahrendt S."/>
            <person name="Andreopoulos W."/>
            <person name="Barry K."/>
            <person name="Beard J."/>
            <person name="Benny G.L."/>
            <person name="Blankenship S."/>
            <person name="Bonito G."/>
            <person name="Cuomo C."/>
            <person name="Desiro A."/>
            <person name="Gervers K.A."/>
            <person name="Hundley H."/>
            <person name="Kuo A."/>
            <person name="LaButti K."/>
            <person name="Lang B.F."/>
            <person name="Lipzen A."/>
            <person name="O'Donnell K."/>
            <person name="Pangilinan J."/>
            <person name="Reynolds N."/>
            <person name="Sandor L."/>
            <person name="Smith M.W."/>
            <person name="Tsang A."/>
            <person name="Grigoriev I.V."/>
            <person name="Stajich J.E."/>
            <person name="Spatafora J.W."/>
        </authorList>
    </citation>
    <scope>NUCLEOTIDE SEQUENCE</scope>
    <source>
        <strain evidence="2">RSA 2281</strain>
    </source>
</reference>
<dbReference type="Proteomes" id="UP001209540">
    <property type="component" value="Unassembled WGS sequence"/>
</dbReference>
<comment type="caution">
    <text evidence="2">The sequence shown here is derived from an EMBL/GenBank/DDBJ whole genome shotgun (WGS) entry which is preliminary data.</text>
</comment>
<dbReference type="Pfam" id="PF06522">
    <property type="entry name" value="B12D"/>
    <property type="match status" value="1"/>
</dbReference>
<sequence length="81" mass="9290">MFGVGKFLRSSKKPEIIPLIVIVSGALGGATFIGLRQARAPDVSWDHKNNPYPWQEIKDGEQVKLYALNQKYDSKWERSKW</sequence>
<evidence type="ECO:0000256" key="1">
    <source>
        <dbReference type="SAM" id="Phobius"/>
    </source>
</evidence>
<accession>A0AAD5JQE4</accession>
<organism evidence="2 3">
    <name type="scientific">Phascolomyces articulosus</name>
    <dbReference type="NCBI Taxonomy" id="60185"/>
    <lineage>
        <taxon>Eukaryota</taxon>
        <taxon>Fungi</taxon>
        <taxon>Fungi incertae sedis</taxon>
        <taxon>Mucoromycota</taxon>
        <taxon>Mucoromycotina</taxon>
        <taxon>Mucoromycetes</taxon>
        <taxon>Mucorales</taxon>
        <taxon>Lichtheimiaceae</taxon>
        <taxon>Phascolomyces</taxon>
    </lineage>
</organism>
<proteinExistence type="predicted"/>
<dbReference type="PANTHER" id="PTHR14256">
    <property type="entry name" value="NADH-UBIQUINONE OXIDOREDUCTASE MLRQ SUBUNIT"/>
    <property type="match status" value="1"/>
</dbReference>
<name>A0AAD5JQE4_9FUNG</name>
<keyword evidence="3" id="KW-1185">Reference proteome</keyword>
<reference evidence="2" key="1">
    <citation type="journal article" date="2022" name="IScience">
        <title>Evolution of zygomycete secretomes and the origins of terrestrial fungal ecologies.</title>
        <authorList>
            <person name="Chang Y."/>
            <person name="Wang Y."/>
            <person name="Mondo S."/>
            <person name="Ahrendt S."/>
            <person name="Andreopoulos W."/>
            <person name="Barry K."/>
            <person name="Beard J."/>
            <person name="Benny G.L."/>
            <person name="Blankenship S."/>
            <person name="Bonito G."/>
            <person name="Cuomo C."/>
            <person name="Desiro A."/>
            <person name="Gervers K.A."/>
            <person name="Hundley H."/>
            <person name="Kuo A."/>
            <person name="LaButti K."/>
            <person name="Lang B.F."/>
            <person name="Lipzen A."/>
            <person name="O'Donnell K."/>
            <person name="Pangilinan J."/>
            <person name="Reynolds N."/>
            <person name="Sandor L."/>
            <person name="Smith M.E."/>
            <person name="Tsang A."/>
            <person name="Grigoriev I.V."/>
            <person name="Stajich J.E."/>
            <person name="Spatafora J.W."/>
        </authorList>
    </citation>
    <scope>NUCLEOTIDE SEQUENCE</scope>
    <source>
        <strain evidence="2">RSA 2281</strain>
    </source>
</reference>
<dbReference type="AlphaFoldDB" id="A0AAD5JQE4"/>
<evidence type="ECO:0000313" key="2">
    <source>
        <dbReference type="EMBL" id="KAI9249669.1"/>
    </source>
</evidence>
<keyword evidence="1" id="KW-0812">Transmembrane</keyword>